<evidence type="ECO:0000313" key="3">
    <source>
        <dbReference type="EMBL" id="TNJ36279.1"/>
    </source>
</evidence>
<dbReference type="EMBL" id="VDCH01000043">
    <property type="protein sequence ID" value="TNJ36279.1"/>
    <property type="molecule type" value="Genomic_DNA"/>
</dbReference>
<proteinExistence type="predicted"/>
<evidence type="ECO:0000313" key="4">
    <source>
        <dbReference type="Proteomes" id="UP000308271"/>
    </source>
</evidence>
<keyword evidence="4" id="KW-1185">Reference proteome</keyword>
<reference evidence="3 4" key="1">
    <citation type="submission" date="2019-05" db="EMBL/GenBank/DDBJ databases">
        <title>Draft Whole-Genome sequence of the green sulfur bacterium Chlorobaculum thiosulfatiphilum DSM 249.</title>
        <authorList>
            <person name="Meyer T.E."/>
            <person name="Kyndt J.A."/>
        </authorList>
    </citation>
    <scope>NUCLEOTIDE SEQUENCE [LARGE SCALE GENOMIC DNA]</scope>
    <source>
        <strain evidence="3 4">DSM 249</strain>
    </source>
</reference>
<dbReference type="OrthoDB" id="7064356at2"/>
<dbReference type="SUPFAM" id="SSF89447">
    <property type="entry name" value="AbrB/MazE/MraZ-like"/>
    <property type="match status" value="1"/>
</dbReference>
<dbReference type="SMART" id="SM00966">
    <property type="entry name" value="SpoVT_AbrB"/>
    <property type="match status" value="1"/>
</dbReference>
<dbReference type="RefSeq" id="WP_139457881.1">
    <property type="nucleotide sequence ID" value="NZ_VDCH01000043.1"/>
</dbReference>
<accession>A0A5C4RZB9</accession>
<evidence type="ECO:0000259" key="2">
    <source>
        <dbReference type="PROSITE" id="PS51740"/>
    </source>
</evidence>
<organism evidence="3 4">
    <name type="scientific">Chlorobaculum thiosulfatiphilum</name>
    <name type="common">Chlorobium limicola f.sp. thiosulfatophilum</name>
    <dbReference type="NCBI Taxonomy" id="115852"/>
    <lineage>
        <taxon>Bacteria</taxon>
        <taxon>Pseudomonadati</taxon>
        <taxon>Chlorobiota</taxon>
        <taxon>Chlorobiia</taxon>
        <taxon>Chlorobiales</taxon>
        <taxon>Chlorobiaceae</taxon>
        <taxon>Chlorobaculum</taxon>
    </lineage>
</organism>
<dbReference type="InterPro" id="IPR007159">
    <property type="entry name" value="SpoVT-AbrB_dom"/>
</dbReference>
<dbReference type="GO" id="GO:0003677">
    <property type="term" value="F:DNA binding"/>
    <property type="evidence" value="ECO:0007669"/>
    <property type="project" value="UniProtKB-UniRule"/>
</dbReference>
<name>A0A5C4RZB9_CHLTI</name>
<dbReference type="InterPro" id="IPR037914">
    <property type="entry name" value="SpoVT-AbrB_sf"/>
</dbReference>
<evidence type="ECO:0000256" key="1">
    <source>
        <dbReference type="PROSITE-ProRule" id="PRU01076"/>
    </source>
</evidence>
<feature type="domain" description="SpoVT-AbrB" evidence="2">
    <location>
        <begin position="1"/>
        <end position="45"/>
    </location>
</feature>
<keyword evidence="1 3" id="KW-0238">DNA-binding</keyword>
<protein>
    <submittedName>
        <fullName evidence="3">AbrB/MazE/SpoVT family DNA-binding domain-containing protein</fullName>
    </submittedName>
</protein>
<dbReference type="Pfam" id="PF04014">
    <property type="entry name" value="MazE_antitoxin"/>
    <property type="match status" value="1"/>
</dbReference>
<dbReference type="PROSITE" id="PS51740">
    <property type="entry name" value="SPOVT_ABRB"/>
    <property type="match status" value="1"/>
</dbReference>
<dbReference type="AlphaFoldDB" id="A0A5C4RZB9"/>
<dbReference type="Gene3D" id="2.10.260.10">
    <property type="match status" value="1"/>
</dbReference>
<gene>
    <name evidence="3" type="ORF">FGF66_12070</name>
</gene>
<dbReference type="Proteomes" id="UP000308271">
    <property type="component" value="Unassembled WGS sequence"/>
</dbReference>
<dbReference type="NCBIfam" id="TIGR01439">
    <property type="entry name" value="lp_hng_hel_AbrB"/>
    <property type="match status" value="1"/>
</dbReference>
<comment type="caution">
    <text evidence="3">The sequence shown here is derived from an EMBL/GenBank/DDBJ whole genome shotgun (WGS) entry which is preliminary data.</text>
</comment>
<sequence length="79" mass="8911">MQVRLRKKNQLTIPAAIAHSANIKTDDMLEIDCRNGEIILTPKSEKQRTVSIMSYAGIGRGVWEHTTDEIAKTIANRFD</sequence>